<gene>
    <name evidence="2" type="ORF">CRH09_11745</name>
</gene>
<keyword evidence="1" id="KW-0812">Transmembrane</keyword>
<organism evidence="2 3">
    <name type="scientific">Nocardia terpenica</name>
    <dbReference type="NCBI Taxonomy" id="455432"/>
    <lineage>
        <taxon>Bacteria</taxon>
        <taxon>Bacillati</taxon>
        <taxon>Actinomycetota</taxon>
        <taxon>Actinomycetes</taxon>
        <taxon>Mycobacteriales</taxon>
        <taxon>Nocardiaceae</taxon>
        <taxon>Nocardia</taxon>
    </lineage>
</organism>
<proteinExistence type="predicted"/>
<feature type="transmembrane region" description="Helical" evidence="1">
    <location>
        <begin position="113"/>
        <end position="135"/>
    </location>
</feature>
<protein>
    <submittedName>
        <fullName evidence="2">Uncharacterized protein</fullName>
    </submittedName>
</protein>
<dbReference type="AlphaFoldDB" id="A0A291RHJ0"/>
<evidence type="ECO:0000313" key="3">
    <source>
        <dbReference type="Proteomes" id="UP000221961"/>
    </source>
</evidence>
<keyword evidence="1" id="KW-1133">Transmembrane helix</keyword>
<keyword evidence="1" id="KW-0472">Membrane</keyword>
<reference evidence="2 3" key="1">
    <citation type="submission" date="2017-10" db="EMBL/GenBank/DDBJ databases">
        <title>Comparative genomics between pathogenic Norcardia.</title>
        <authorList>
            <person name="Zeng L."/>
        </authorList>
    </citation>
    <scope>NUCLEOTIDE SEQUENCE [LARGE SCALE GENOMIC DNA]</scope>
    <source>
        <strain evidence="2 3">NC_YFY_NT001</strain>
    </source>
</reference>
<accession>A0A291RHJ0</accession>
<sequence>MPSRLRPDDSLISPILRPSVTLTSPNLDRPGMSLTFRSPQLSTHFRTGASPASLAAPSQGMRVPSVIAPAIAEAVMPGTSGAQKLAGLVAMASGTALGSSFLARVIAPASSASAAAGAILSISVLASAIFCPHFASAPSRVVARPGRRASWTPASELGSSMLCTLQSSLTVTGALT</sequence>
<dbReference type="KEGG" id="ntp:CRH09_11745"/>
<dbReference type="EMBL" id="CP023778">
    <property type="protein sequence ID" value="ATL66780.1"/>
    <property type="molecule type" value="Genomic_DNA"/>
</dbReference>
<name>A0A291RHJ0_9NOCA</name>
<feature type="transmembrane region" description="Helical" evidence="1">
    <location>
        <begin position="85"/>
        <end position="107"/>
    </location>
</feature>
<evidence type="ECO:0000256" key="1">
    <source>
        <dbReference type="SAM" id="Phobius"/>
    </source>
</evidence>
<evidence type="ECO:0000313" key="2">
    <source>
        <dbReference type="EMBL" id="ATL66780.1"/>
    </source>
</evidence>
<dbReference type="Proteomes" id="UP000221961">
    <property type="component" value="Chromosome"/>
</dbReference>